<dbReference type="AlphaFoldDB" id="A0A314Y2E9"/>
<keyword evidence="2" id="KW-0675">Receptor</keyword>
<keyword evidence="2" id="KW-0808">Transferase</keyword>
<keyword evidence="2" id="KW-0430">Lectin</keyword>
<dbReference type="PANTHER" id="PTHR47976:SF108">
    <property type="entry name" value="G-TYPE LECTIN S-RECEPTOR-LIKE SERINE_THREONINE-PROTEIN KINASE LECRK1"/>
    <property type="match status" value="1"/>
</dbReference>
<dbReference type="PANTHER" id="PTHR47976">
    <property type="entry name" value="G-TYPE LECTIN S-RECEPTOR-LIKE SERINE/THREONINE-PROTEIN KINASE SD2-5"/>
    <property type="match status" value="1"/>
</dbReference>
<dbReference type="InterPro" id="IPR051343">
    <property type="entry name" value="G-type_lectin_kinases/EP1-like"/>
</dbReference>
<dbReference type="STRING" id="2094558.A0A314Y2E9"/>
<reference evidence="2 3" key="1">
    <citation type="submission" date="2018-02" db="EMBL/GenBank/DDBJ databases">
        <title>Draft genome of wild Prunus yedoensis var. nudiflora.</title>
        <authorList>
            <person name="Baek S."/>
            <person name="Kim J.-H."/>
            <person name="Choi K."/>
            <person name="Kim G.-B."/>
            <person name="Cho A."/>
            <person name="Jang H."/>
            <person name="Shin C.-H."/>
            <person name="Yu H.-J."/>
            <person name="Mun J.-H."/>
        </authorList>
    </citation>
    <scope>NUCLEOTIDE SEQUENCE [LARGE SCALE GENOMIC DNA]</scope>
    <source>
        <strain evidence="3">cv. Jeju island</strain>
        <tissue evidence="2">Leaf</tissue>
    </source>
</reference>
<protein>
    <submittedName>
        <fullName evidence="2">G-type lectin S-receptor-like serine/threonine-protein kinase LECRK3</fullName>
    </submittedName>
</protein>
<keyword evidence="1" id="KW-0732">Signal</keyword>
<keyword evidence="2" id="KW-0418">Kinase</keyword>
<dbReference type="EMBL" id="PJQY01001509">
    <property type="protein sequence ID" value="PQQ02065.1"/>
    <property type="molecule type" value="Genomic_DNA"/>
</dbReference>
<sequence>MQDFYQSATLEYDGVFRYYMYPKVLVEYTGGCVCGFNSLCRHDDEGPSCQCPYDYSYIDPNDVLKGCKQDFVSQSCDEASLETDSFYFQEMQNTDWSYSEYDHFQPVTEDWCRQSCLSDCFCAVAIFRKNECWKKRFPLSNGVIDPSVDGQALIKMRKDNSTLTPEGTDSEKKNTSTLILIGALLSSFGVYELS</sequence>
<accession>A0A314Y2E9</accession>
<organism evidence="2 3">
    <name type="scientific">Prunus yedoensis var. nudiflora</name>
    <dbReference type="NCBI Taxonomy" id="2094558"/>
    <lineage>
        <taxon>Eukaryota</taxon>
        <taxon>Viridiplantae</taxon>
        <taxon>Streptophyta</taxon>
        <taxon>Embryophyta</taxon>
        <taxon>Tracheophyta</taxon>
        <taxon>Spermatophyta</taxon>
        <taxon>Magnoliopsida</taxon>
        <taxon>eudicotyledons</taxon>
        <taxon>Gunneridae</taxon>
        <taxon>Pentapetalae</taxon>
        <taxon>rosids</taxon>
        <taxon>fabids</taxon>
        <taxon>Rosales</taxon>
        <taxon>Rosaceae</taxon>
        <taxon>Amygdaloideae</taxon>
        <taxon>Amygdaleae</taxon>
        <taxon>Prunus</taxon>
    </lineage>
</organism>
<keyword evidence="3" id="KW-1185">Reference proteome</keyword>
<dbReference type="OrthoDB" id="5857966at2759"/>
<comment type="caution">
    <text evidence="2">The sequence shown here is derived from an EMBL/GenBank/DDBJ whole genome shotgun (WGS) entry which is preliminary data.</text>
</comment>
<dbReference type="GO" id="GO:0016301">
    <property type="term" value="F:kinase activity"/>
    <property type="evidence" value="ECO:0007669"/>
    <property type="project" value="UniProtKB-KW"/>
</dbReference>
<name>A0A314Y2E9_PRUYE</name>
<proteinExistence type="predicted"/>
<dbReference type="Proteomes" id="UP000250321">
    <property type="component" value="Unassembled WGS sequence"/>
</dbReference>
<gene>
    <name evidence="2" type="ORF">Pyn_29521</name>
</gene>
<evidence type="ECO:0000313" key="2">
    <source>
        <dbReference type="EMBL" id="PQQ02065.1"/>
    </source>
</evidence>
<evidence type="ECO:0000313" key="3">
    <source>
        <dbReference type="Proteomes" id="UP000250321"/>
    </source>
</evidence>
<dbReference type="GO" id="GO:0030246">
    <property type="term" value="F:carbohydrate binding"/>
    <property type="evidence" value="ECO:0007669"/>
    <property type="project" value="UniProtKB-KW"/>
</dbReference>
<evidence type="ECO:0000256" key="1">
    <source>
        <dbReference type="ARBA" id="ARBA00022729"/>
    </source>
</evidence>